<proteinExistence type="predicted"/>
<evidence type="ECO:0008006" key="4">
    <source>
        <dbReference type="Google" id="ProtNLM"/>
    </source>
</evidence>
<accession>A0ABQ5HB57</accession>
<feature type="compositionally biased region" description="Basic and acidic residues" evidence="1">
    <location>
        <begin position="8"/>
        <end position="23"/>
    </location>
</feature>
<protein>
    <recommendedName>
        <fullName evidence="4">Reverse transcriptase domain-containing protein</fullName>
    </recommendedName>
</protein>
<evidence type="ECO:0000313" key="3">
    <source>
        <dbReference type="Proteomes" id="UP001151760"/>
    </source>
</evidence>
<comment type="caution">
    <text evidence="2">The sequence shown here is derived from an EMBL/GenBank/DDBJ whole genome shotgun (WGS) entry which is preliminary data.</text>
</comment>
<reference evidence="2" key="1">
    <citation type="journal article" date="2022" name="Int. J. Mol. Sci.">
        <title>Draft Genome of Tanacetum Coccineum: Genomic Comparison of Closely Related Tanacetum-Family Plants.</title>
        <authorList>
            <person name="Yamashiro T."/>
            <person name="Shiraishi A."/>
            <person name="Nakayama K."/>
            <person name="Satake H."/>
        </authorList>
    </citation>
    <scope>NUCLEOTIDE SEQUENCE</scope>
</reference>
<reference evidence="2" key="2">
    <citation type="submission" date="2022-01" db="EMBL/GenBank/DDBJ databases">
        <authorList>
            <person name="Yamashiro T."/>
            <person name="Shiraishi A."/>
            <person name="Satake H."/>
            <person name="Nakayama K."/>
        </authorList>
    </citation>
    <scope>NUCLEOTIDE SEQUENCE</scope>
</reference>
<evidence type="ECO:0000313" key="2">
    <source>
        <dbReference type="EMBL" id="GJT84925.1"/>
    </source>
</evidence>
<gene>
    <name evidence="2" type="ORF">Tco_1066642</name>
</gene>
<evidence type="ECO:0000256" key="1">
    <source>
        <dbReference type="SAM" id="MobiDB-lite"/>
    </source>
</evidence>
<feature type="region of interest" description="Disordered" evidence="1">
    <location>
        <begin position="1"/>
        <end position="23"/>
    </location>
</feature>
<keyword evidence="3" id="KW-1185">Reference proteome</keyword>
<dbReference type="EMBL" id="BQNB010019403">
    <property type="protein sequence ID" value="GJT84925.1"/>
    <property type="molecule type" value="Genomic_DNA"/>
</dbReference>
<sequence>MFNLSQRKSKDNGSGHIILDRKELKPQLPPPVKRGFEQFAVNLWGSNFNLKIIMVIDLDWSQIKFDHSWFPPIQIPIANIGNRTAPQTHGVQKQILKDHVTANVAVLRNMQNQGQNLQSQMANLTDMLSKFVTANTASTSGSGTLPGNTITNPKEDLKGYQDRSGLPSKDRIAVNHARRRCQRTRCAHLLITEAPETFQLVVHNFMNHHPPPNQEQYLPGVWKETQTLDEDKLVESSVDVTYRDFKRWRKRILLKVLKYHKRAIAWKLSDYKGCNPEFCTHKILMERDTKPSVQSQRRVRSNDVDGNLLRYADKMMESGIEVIVLKLKFDESYSSSSPDYCEGLSSLFPGARLKLTEVPILLLPTGLAHLELMCDASDFAIGQQKSSAARSSFRLENLHQDDVRDMEINEDFLSKQVLVSIALNR</sequence>
<feature type="region of interest" description="Disordered" evidence="1">
    <location>
        <begin position="139"/>
        <end position="167"/>
    </location>
</feature>
<name>A0ABQ5HB57_9ASTR</name>
<dbReference type="Proteomes" id="UP001151760">
    <property type="component" value="Unassembled WGS sequence"/>
</dbReference>
<organism evidence="2 3">
    <name type="scientific">Tanacetum coccineum</name>
    <dbReference type="NCBI Taxonomy" id="301880"/>
    <lineage>
        <taxon>Eukaryota</taxon>
        <taxon>Viridiplantae</taxon>
        <taxon>Streptophyta</taxon>
        <taxon>Embryophyta</taxon>
        <taxon>Tracheophyta</taxon>
        <taxon>Spermatophyta</taxon>
        <taxon>Magnoliopsida</taxon>
        <taxon>eudicotyledons</taxon>
        <taxon>Gunneridae</taxon>
        <taxon>Pentapetalae</taxon>
        <taxon>asterids</taxon>
        <taxon>campanulids</taxon>
        <taxon>Asterales</taxon>
        <taxon>Asteraceae</taxon>
        <taxon>Asteroideae</taxon>
        <taxon>Anthemideae</taxon>
        <taxon>Anthemidinae</taxon>
        <taxon>Tanacetum</taxon>
    </lineage>
</organism>